<accession>A0A0R2IMP4</accession>
<name>A0A0R2IMP4_9LACO</name>
<dbReference type="InterPro" id="IPR000182">
    <property type="entry name" value="GNAT_dom"/>
</dbReference>
<feature type="domain" description="N-acetyltransferase" evidence="1">
    <location>
        <begin position="6"/>
        <end position="171"/>
    </location>
</feature>
<proteinExistence type="predicted"/>
<keyword evidence="3" id="KW-1185">Reference proteome</keyword>
<dbReference type="PANTHER" id="PTHR43415">
    <property type="entry name" value="SPERMIDINE N(1)-ACETYLTRANSFERASE"/>
    <property type="match status" value="1"/>
</dbReference>
<dbReference type="EMBL" id="JQBR01000005">
    <property type="protein sequence ID" value="KRN66235.1"/>
    <property type="molecule type" value="Genomic_DNA"/>
</dbReference>
<sequence>MQQNNLEIRPLHTSELEALWQLAFSDSHAEWTKWNGPYFHDVLPTKQAFLTTIGPKEWLSNKYRWIITFNDELVGALFAYYDDGSLKRWLDVGITVYRTDLWGQHIGQRALKLWITHLFDEVIDLPHIGLTTWSGNLRMINLSKKIGLHLEGKIRQVRYWQGKYYDSVKHGILRSEWF</sequence>
<evidence type="ECO:0000313" key="2">
    <source>
        <dbReference type="EMBL" id="KRN66235.1"/>
    </source>
</evidence>
<comment type="caution">
    <text evidence="2">The sequence shown here is derived from an EMBL/GenBank/DDBJ whole genome shotgun (WGS) entry which is preliminary data.</text>
</comment>
<keyword evidence="2" id="KW-0808">Transferase</keyword>
<dbReference type="PROSITE" id="PS51186">
    <property type="entry name" value="GNAT"/>
    <property type="match status" value="1"/>
</dbReference>
<dbReference type="SUPFAM" id="SSF55729">
    <property type="entry name" value="Acyl-CoA N-acyltransferases (Nat)"/>
    <property type="match status" value="1"/>
</dbReference>
<dbReference type="Gene3D" id="3.40.630.30">
    <property type="match status" value="1"/>
</dbReference>
<organism evidence="2 3">
    <name type="scientific">Pediococcus cellicola</name>
    <dbReference type="NCBI Taxonomy" id="319652"/>
    <lineage>
        <taxon>Bacteria</taxon>
        <taxon>Bacillati</taxon>
        <taxon>Bacillota</taxon>
        <taxon>Bacilli</taxon>
        <taxon>Lactobacillales</taxon>
        <taxon>Lactobacillaceae</taxon>
        <taxon>Pediococcus</taxon>
    </lineage>
</organism>
<dbReference type="Proteomes" id="UP000051568">
    <property type="component" value="Unassembled WGS sequence"/>
</dbReference>
<dbReference type="AlphaFoldDB" id="A0A0R2IMP4"/>
<gene>
    <name evidence="2" type="ORF">IV80_GL001485</name>
</gene>
<dbReference type="PATRIC" id="fig|319652.3.peg.1503"/>
<reference evidence="2 3" key="1">
    <citation type="journal article" date="2015" name="Genome Announc.">
        <title>Expanding the biotechnology potential of lactobacilli through comparative genomics of 213 strains and associated genera.</title>
        <authorList>
            <person name="Sun Z."/>
            <person name="Harris H.M."/>
            <person name="McCann A."/>
            <person name="Guo C."/>
            <person name="Argimon S."/>
            <person name="Zhang W."/>
            <person name="Yang X."/>
            <person name="Jeffery I.B."/>
            <person name="Cooney J.C."/>
            <person name="Kagawa T.F."/>
            <person name="Liu W."/>
            <person name="Song Y."/>
            <person name="Salvetti E."/>
            <person name="Wrobel A."/>
            <person name="Rasinkangas P."/>
            <person name="Parkhill J."/>
            <person name="Rea M.C."/>
            <person name="O'Sullivan O."/>
            <person name="Ritari J."/>
            <person name="Douillard F.P."/>
            <person name="Paul Ross R."/>
            <person name="Yang R."/>
            <person name="Briner A.E."/>
            <person name="Felis G.E."/>
            <person name="de Vos W.M."/>
            <person name="Barrangou R."/>
            <person name="Klaenhammer T.R."/>
            <person name="Caufield P.W."/>
            <person name="Cui Y."/>
            <person name="Zhang H."/>
            <person name="O'Toole P.W."/>
        </authorList>
    </citation>
    <scope>NUCLEOTIDE SEQUENCE [LARGE SCALE GENOMIC DNA]</scope>
    <source>
        <strain evidence="2 3">DSM 17757</strain>
    </source>
</reference>
<dbReference type="STRING" id="319652.IV80_GL001485"/>
<dbReference type="GO" id="GO:0016747">
    <property type="term" value="F:acyltransferase activity, transferring groups other than amino-acyl groups"/>
    <property type="evidence" value="ECO:0007669"/>
    <property type="project" value="InterPro"/>
</dbReference>
<protein>
    <submittedName>
        <fullName evidence="2">Acetyltransferase, GNAT family</fullName>
    </submittedName>
</protein>
<evidence type="ECO:0000259" key="1">
    <source>
        <dbReference type="PROSITE" id="PS51186"/>
    </source>
</evidence>
<dbReference type="RefSeq" id="WP_057750942.1">
    <property type="nucleotide sequence ID" value="NZ_BJVH01000005.1"/>
</dbReference>
<dbReference type="PANTHER" id="PTHR43415:SF4">
    <property type="entry name" value="N-ACETYLTRANSFERASE DOMAIN-CONTAINING PROTEIN"/>
    <property type="match status" value="1"/>
</dbReference>
<dbReference type="OrthoDB" id="9795206at2"/>
<evidence type="ECO:0000313" key="3">
    <source>
        <dbReference type="Proteomes" id="UP000051568"/>
    </source>
</evidence>
<dbReference type="InterPro" id="IPR016181">
    <property type="entry name" value="Acyl_CoA_acyltransferase"/>
</dbReference>
<dbReference type="Pfam" id="PF13302">
    <property type="entry name" value="Acetyltransf_3"/>
    <property type="match status" value="1"/>
</dbReference>